<evidence type="ECO:0000256" key="4">
    <source>
        <dbReference type="ARBA" id="ARBA00022519"/>
    </source>
</evidence>
<keyword evidence="13" id="KW-1185">Reference proteome</keyword>
<keyword evidence="4" id="KW-0997">Cell inner membrane</keyword>
<evidence type="ECO:0000256" key="1">
    <source>
        <dbReference type="ARBA" id="ARBA00004162"/>
    </source>
</evidence>
<name>A0A433SAW2_9BURK</name>
<keyword evidence="10" id="KW-0653">Protein transport</keyword>
<dbReference type="Gene3D" id="3.30.420.270">
    <property type="match status" value="1"/>
</dbReference>
<protein>
    <submittedName>
        <fullName evidence="12">Biopolymer transport protein ExbD</fullName>
    </submittedName>
</protein>
<evidence type="ECO:0000256" key="9">
    <source>
        <dbReference type="ARBA" id="ARBA00023306"/>
    </source>
</evidence>
<dbReference type="PANTHER" id="PTHR30558">
    <property type="entry name" value="EXBD MEMBRANE COMPONENT OF PMF-DRIVEN MACROMOLECULE IMPORT SYSTEM"/>
    <property type="match status" value="1"/>
</dbReference>
<keyword evidence="10" id="KW-0813">Transport</keyword>
<keyword evidence="3" id="KW-1003">Cell membrane</keyword>
<evidence type="ECO:0000256" key="10">
    <source>
        <dbReference type="RuleBase" id="RU003879"/>
    </source>
</evidence>
<dbReference type="EMBL" id="PQSP01000008">
    <property type="protein sequence ID" value="RUS65870.1"/>
    <property type="molecule type" value="Genomic_DNA"/>
</dbReference>
<evidence type="ECO:0000256" key="11">
    <source>
        <dbReference type="SAM" id="Phobius"/>
    </source>
</evidence>
<evidence type="ECO:0000256" key="8">
    <source>
        <dbReference type="ARBA" id="ARBA00023136"/>
    </source>
</evidence>
<dbReference type="PANTHER" id="PTHR30558:SF7">
    <property type="entry name" value="TOL-PAL SYSTEM PROTEIN TOLR"/>
    <property type="match status" value="1"/>
</dbReference>
<keyword evidence="5" id="KW-0132">Cell division</keyword>
<keyword evidence="7 11" id="KW-1133">Transmembrane helix</keyword>
<comment type="caution">
    <text evidence="12">The sequence shown here is derived from an EMBL/GenBank/DDBJ whole genome shotgun (WGS) entry which is preliminary data.</text>
</comment>
<dbReference type="InterPro" id="IPR003400">
    <property type="entry name" value="ExbD"/>
</dbReference>
<reference evidence="12 13" key="1">
    <citation type="submission" date="2018-01" db="EMBL/GenBank/DDBJ databases">
        <title>Saezia sanguinis gen. nov., sp. nov., in the order Burkholderiales isolated from human blood.</title>
        <authorList>
            <person name="Medina-Pascual M.J."/>
            <person name="Valdezate S."/>
            <person name="Monzon S."/>
            <person name="Cuesta I."/>
            <person name="Carrasco G."/>
            <person name="Villalon P."/>
            <person name="Saez-Nieto J.A."/>
        </authorList>
    </citation>
    <scope>NUCLEOTIDE SEQUENCE [LARGE SCALE GENOMIC DNA]</scope>
    <source>
        <strain evidence="12 13">CNM695-12</strain>
    </source>
</reference>
<evidence type="ECO:0000256" key="6">
    <source>
        <dbReference type="ARBA" id="ARBA00022692"/>
    </source>
</evidence>
<keyword evidence="9" id="KW-0131">Cell cycle</keyword>
<sequence length="139" mass="15029">MAVDLPKRKRVKPMSQMNVVPYIDVMLVLLIIFMVTAPMLTMGEIEVPSAGAASRAPEQFVRVSVSAGNEIKVTDNTGATTPVTLPQLVEEVRAMQAGNENTAVIIAADKQIPYEQVVKILNTLNESGIKRVGLLVAQQ</sequence>
<keyword evidence="6 10" id="KW-0812">Transmembrane</keyword>
<keyword evidence="8 11" id="KW-0472">Membrane</keyword>
<evidence type="ECO:0000256" key="2">
    <source>
        <dbReference type="ARBA" id="ARBA00005811"/>
    </source>
</evidence>
<dbReference type="GO" id="GO:0015031">
    <property type="term" value="P:protein transport"/>
    <property type="evidence" value="ECO:0007669"/>
    <property type="project" value="UniProtKB-KW"/>
</dbReference>
<comment type="similarity">
    <text evidence="2 10">Belongs to the ExbD/TolR family.</text>
</comment>
<dbReference type="RefSeq" id="WP_126980648.1">
    <property type="nucleotide sequence ID" value="NZ_PQSP01000008.1"/>
</dbReference>
<dbReference type="Proteomes" id="UP000286947">
    <property type="component" value="Unassembled WGS sequence"/>
</dbReference>
<proteinExistence type="inferred from homology"/>
<evidence type="ECO:0000256" key="5">
    <source>
        <dbReference type="ARBA" id="ARBA00022618"/>
    </source>
</evidence>
<evidence type="ECO:0000313" key="13">
    <source>
        <dbReference type="Proteomes" id="UP000286947"/>
    </source>
</evidence>
<accession>A0A433SAW2</accession>
<dbReference type="GO" id="GO:0051301">
    <property type="term" value="P:cell division"/>
    <property type="evidence" value="ECO:0007669"/>
    <property type="project" value="UniProtKB-KW"/>
</dbReference>
<dbReference type="GO" id="GO:0005886">
    <property type="term" value="C:plasma membrane"/>
    <property type="evidence" value="ECO:0007669"/>
    <property type="project" value="UniProtKB-SubCell"/>
</dbReference>
<evidence type="ECO:0000256" key="3">
    <source>
        <dbReference type="ARBA" id="ARBA00022475"/>
    </source>
</evidence>
<dbReference type="GO" id="GO:0022857">
    <property type="term" value="F:transmembrane transporter activity"/>
    <property type="evidence" value="ECO:0007669"/>
    <property type="project" value="InterPro"/>
</dbReference>
<evidence type="ECO:0000313" key="12">
    <source>
        <dbReference type="EMBL" id="RUS65870.1"/>
    </source>
</evidence>
<dbReference type="OrthoDB" id="9798629at2"/>
<gene>
    <name evidence="12" type="primary">exbD_3</name>
    <name evidence="12" type="ORF">CUZ56_02470</name>
</gene>
<dbReference type="NCBIfam" id="TIGR02801">
    <property type="entry name" value="tolR"/>
    <property type="match status" value="1"/>
</dbReference>
<dbReference type="Pfam" id="PF02472">
    <property type="entry name" value="ExbD"/>
    <property type="match status" value="1"/>
</dbReference>
<dbReference type="InterPro" id="IPR014168">
    <property type="entry name" value="Tol-Pal_TolR"/>
</dbReference>
<feature type="transmembrane region" description="Helical" evidence="11">
    <location>
        <begin position="21"/>
        <end position="40"/>
    </location>
</feature>
<dbReference type="AlphaFoldDB" id="A0A433SAW2"/>
<organism evidence="12 13">
    <name type="scientific">Saezia sanguinis</name>
    <dbReference type="NCBI Taxonomy" id="1965230"/>
    <lineage>
        <taxon>Bacteria</taxon>
        <taxon>Pseudomonadati</taxon>
        <taxon>Pseudomonadota</taxon>
        <taxon>Betaproteobacteria</taxon>
        <taxon>Burkholderiales</taxon>
        <taxon>Saeziaceae</taxon>
        <taxon>Saezia</taxon>
    </lineage>
</organism>
<comment type="subcellular location">
    <subcellularLocation>
        <location evidence="1">Cell membrane</location>
        <topology evidence="1">Single-pass membrane protein</topology>
    </subcellularLocation>
    <subcellularLocation>
        <location evidence="10">Cell membrane</location>
        <topology evidence="10">Single-pass type II membrane protein</topology>
    </subcellularLocation>
</comment>
<evidence type="ECO:0000256" key="7">
    <source>
        <dbReference type="ARBA" id="ARBA00022989"/>
    </source>
</evidence>